<proteinExistence type="inferred from homology"/>
<dbReference type="GO" id="GO:0006298">
    <property type="term" value="P:mismatch repair"/>
    <property type="evidence" value="ECO:0007669"/>
    <property type="project" value="TreeGrafter"/>
</dbReference>
<keyword evidence="3 7" id="KW-0235">DNA replication</keyword>
<dbReference type="InterPro" id="IPR046938">
    <property type="entry name" value="DNA_clamp_sf"/>
</dbReference>
<evidence type="ECO:0000256" key="5">
    <source>
        <dbReference type="ARBA" id="ARBA00023242"/>
    </source>
</evidence>
<reference evidence="11" key="2">
    <citation type="submission" date="2020-11" db="EMBL/GenBank/DDBJ databases">
        <authorList>
            <person name="Cecchin M."/>
            <person name="Marcolungo L."/>
            <person name="Rossato M."/>
            <person name="Girolomoni L."/>
            <person name="Cosentino E."/>
            <person name="Cuine S."/>
            <person name="Li-Beisson Y."/>
            <person name="Delledonne M."/>
            <person name="Ballottari M."/>
        </authorList>
    </citation>
    <scope>NUCLEOTIDE SEQUENCE</scope>
    <source>
        <strain evidence="11">211/11P</strain>
        <tissue evidence="11">Whole cell</tissue>
    </source>
</reference>
<gene>
    <name evidence="11" type="ORF">D9Q98_005176</name>
</gene>
<dbReference type="InterPro" id="IPR000730">
    <property type="entry name" value="Pr_cel_nuc_antig"/>
</dbReference>
<evidence type="ECO:0000256" key="2">
    <source>
        <dbReference type="ARBA" id="ARBA00010462"/>
    </source>
</evidence>
<keyword evidence="4 7" id="KW-0238">DNA-binding</keyword>
<name>A0A9D4TNL9_CHLVU</name>
<dbReference type="GO" id="GO:0006272">
    <property type="term" value="P:leading strand elongation"/>
    <property type="evidence" value="ECO:0007669"/>
    <property type="project" value="TreeGrafter"/>
</dbReference>
<keyword evidence="12" id="KW-1185">Reference proteome</keyword>
<dbReference type="InterPro" id="IPR022648">
    <property type="entry name" value="Pr_cel_nuc_antig_N"/>
</dbReference>
<dbReference type="GO" id="GO:0006275">
    <property type="term" value="P:regulation of DNA replication"/>
    <property type="evidence" value="ECO:0007669"/>
    <property type="project" value="InterPro"/>
</dbReference>
<feature type="domain" description="Proliferating cell nuclear antigen PCNA N-terminal" evidence="9">
    <location>
        <begin position="82"/>
        <end position="204"/>
    </location>
</feature>
<evidence type="ECO:0000256" key="7">
    <source>
        <dbReference type="RuleBase" id="RU003671"/>
    </source>
</evidence>
<feature type="region of interest" description="Disordered" evidence="8">
    <location>
        <begin position="60"/>
        <end position="79"/>
    </location>
</feature>
<dbReference type="Pfam" id="PF02747">
    <property type="entry name" value="PCNA_C"/>
    <property type="match status" value="1"/>
</dbReference>
<evidence type="ECO:0000256" key="3">
    <source>
        <dbReference type="ARBA" id="ARBA00022705"/>
    </source>
</evidence>
<dbReference type="Pfam" id="PF00705">
    <property type="entry name" value="PCNA_N"/>
    <property type="match status" value="1"/>
</dbReference>
<evidence type="ECO:0000256" key="6">
    <source>
        <dbReference type="RuleBase" id="RU000641"/>
    </source>
</evidence>
<dbReference type="InterPro" id="IPR022649">
    <property type="entry name" value="Pr_cel_nuc_antig_C"/>
</dbReference>
<comment type="subcellular location">
    <subcellularLocation>
        <location evidence="1 6">Nucleus</location>
    </subcellularLocation>
</comment>
<dbReference type="Proteomes" id="UP001055712">
    <property type="component" value="Unassembled WGS sequence"/>
</dbReference>
<evidence type="ECO:0000256" key="8">
    <source>
        <dbReference type="SAM" id="MobiDB-lite"/>
    </source>
</evidence>
<dbReference type="GO" id="GO:0030337">
    <property type="term" value="F:DNA polymerase processivity factor activity"/>
    <property type="evidence" value="ECO:0007669"/>
    <property type="project" value="InterPro"/>
</dbReference>
<dbReference type="HAMAP" id="MF_00317">
    <property type="entry name" value="DNApol_clamp_arch"/>
    <property type="match status" value="1"/>
</dbReference>
<sequence>MMSAALLAASIASVSKYFCRVIHQDNIAVCCNARSGLIGCPVRDHGCGVEWSRVQAPAPTNGFPQPIVKPTGRPGSSQPGSMFEAQMAQAALLKQIIESIRELITEATFEVSGTGMMLQAMDSSHVSLVALNLRSDGFQLFRADRPFSMGMNLNHMAKMLKCAGKDDTLTMRADEANDLVTFLFESPGNERLAEFELKLMDITSENLGIPDAEYSATVSMPSAEFQRIVKDLGSIGDTVEITVTKDDVRFAASGDIGNATIKCRQLLDTEKPEDRTLIEMVEPVNLTFALRYLINFSKATSLAPSVTIKLSTEMPVVVEYKLSDIGYVRFYLAPKIEDEEMEGEA</sequence>
<evidence type="ECO:0000256" key="1">
    <source>
        <dbReference type="ARBA" id="ARBA00004123"/>
    </source>
</evidence>
<comment type="similarity">
    <text evidence="2 7">Belongs to the PCNA family.</text>
</comment>
<accession>A0A9D4TNL9</accession>
<dbReference type="AlphaFoldDB" id="A0A9D4TNL9"/>
<dbReference type="PANTHER" id="PTHR11352:SF0">
    <property type="entry name" value="PROLIFERATING CELL NUCLEAR ANTIGEN"/>
    <property type="match status" value="1"/>
</dbReference>
<dbReference type="InterPro" id="IPR022659">
    <property type="entry name" value="Pr_cel_nuc_antig_CS"/>
</dbReference>
<evidence type="ECO:0000256" key="4">
    <source>
        <dbReference type="ARBA" id="ARBA00023125"/>
    </source>
</evidence>
<keyword evidence="5 6" id="KW-0539">Nucleus</keyword>
<comment type="caution">
    <text evidence="11">The sequence shown here is derived from an EMBL/GenBank/DDBJ whole genome shotgun (WGS) entry which is preliminary data.</text>
</comment>
<dbReference type="GO" id="GO:0019985">
    <property type="term" value="P:translesion synthesis"/>
    <property type="evidence" value="ECO:0007669"/>
    <property type="project" value="TreeGrafter"/>
</dbReference>
<dbReference type="PROSITE" id="PS01251">
    <property type="entry name" value="PCNA_1"/>
    <property type="match status" value="1"/>
</dbReference>
<evidence type="ECO:0000313" key="11">
    <source>
        <dbReference type="EMBL" id="KAI3430583.1"/>
    </source>
</evidence>
<dbReference type="FunFam" id="3.70.10.10:FF:000001">
    <property type="entry name" value="Proliferating cell nuclear antigen"/>
    <property type="match status" value="1"/>
</dbReference>
<dbReference type="SUPFAM" id="SSF55979">
    <property type="entry name" value="DNA clamp"/>
    <property type="match status" value="2"/>
</dbReference>
<evidence type="ECO:0000259" key="9">
    <source>
        <dbReference type="Pfam" id="PF00705"/>
    </source>
</evidence>
<evidence type="ECO:0000313" key="12">
    <source>
        <dbReference type="Proteomes" id="UP001055712"/>
    </source>
</evidence>
<organism evidence="11 12">
    <name type="scientific">Chlorella vulgaris</name>
    <name type="common">Green alga</name>
    <dbReference type="NCBI Taxonomy" id="3077"/>
    <lineage>
        <taxon>Eukaryota</taxon>
        <taxon>Viridiplantae</taxon>
        <taxon>Chlorophyta</taxon>
        <taxon>core chlorophytes</taxon>
        <taxon>Trebouxiophyceae</taxon>
        <taxon>Chlorellales</taxon>
        <taxon>Chlorellaceae</taxon>
        <taxon>Chlorella clade</taxon>
        <taxon>Chlorella</taxon>
    </lineage>
</organism>
<dbReference type="GO" id="GO:0003677">
    <property type="term" value="F:DNA binding"/>
    <property type="evidence" value="ECO:0007669"/>
    <property type="project" value="UniProtKB-KW"/>
</dbReference>
<dbReference type="GO" id="GO:0043626">
    <property type="term" value="C:PCNA complex"/>
    <property type="evidence" value="ECO:0007669"/>
    <property type="project" value="TreeGrafter"/>
</dbReference>
<dbReference type="PRINTS" id="PR00339">
    <property type="entry name" value="PCNACYCLIN"/>
</dbReference>
<protein>
    <recommendedName>
        <fullName evidence="6">DNA sliding clamp PCNA</fullName>
    </recommendedName>
</protein>
<dbReference type="Gene3D" id="3.70.10.10">
    <property type="match status" value="1"/>
</dbReference>
<dbReference type="PANTHER" id="PTHR11352">
    <property type="entry name" value="PROLIFERATING CELL NUCLEAR ANTIGEN"/>
    <property type="match status" value="1"/>
</dbReference>
<reference evidence="11" key="1">
    <citation type="journal article" date="2019" name="Plant J.">
        <title>Chlorella vulgaris genome assembly and annotation reveals the molecular basis for metabolic acclimation to high light conditions.</title>
        <authorList>
            <person name="Cecchin M."/>
            <person name="Marcolungo L."/>
            <person name="Rossato M."/>
            <person name="Girolomoni L."/>
            <person name="Cosentino E."/>
            <person name="Cuine S."/>
            <person name="Li-Beisson Y."/>
            <person name="Delledonne M."/>
            <person name="Ballottari M."/>
        </authorList>
    </citation>
    <scope>NUCLEOTIDE SEQUENCE</scope>
    <source>
        <strain evidence="11">211/11P</strain>
    </source>
</reference>
<feature type="domain" description="Proliferating cell nuclear antigen PCNA C-terminal" evidence="10">
    <location>
        <begin position="208"/>
        <end position="335"/>
    </location>
</feature>
<dbReference type="NCBIfam" id="TIGR00590">
    <property type="entry name" value="pcna"/>
    <property type="match status" value="1"/>
</dbReference>
<evidence type="ECO:0000259" key="10">
    <source>
        <dbReference type="Pfam" id="PF02747"/>
    </source>
</evidence>
<dbReference type="OrthoDB" id="534348at2759"/>
<dbReference type="EMBL" id="SIDB01000007">
    <property type="protein sequence ID" value="KAI3430583.1"/>
    <property type="molecule type" value="Genomic_DNA"/>
</dbReference>
<comment type="function">
    <text evidence="6">This protein is an auxiliary protein of DNA polymerase delta and is involved in the control of eukaryotic DNA replication by increasing the polymerase's processivity during elongation of the leading strand.</text>
</comment>
<dbReference type="CDD" id="cd00577">
    <property type="entry name" value="PCNA"/>
    <property type="match status" value="1"/>
</dbReference>